<dbReference type="RefSeq" id="WP_117356545.1">
    <property type="nucleotide sequence ID" value="NZ_QURH01000115.1"/>
</dbReference>
<reference evidence="2 3" key="1">
    <citation type="submission" date="2018-08" db="EMBL/GenBank/DDBJ databases">
        <title>Actinomadura jelena sp. nov., a novel Actinomycete isolated from soil in Chad.</title>
        <authorList>
            <person name="Shi L."/>
        </authorList>
    </citation>
    <scope>NUCLEOTIDE SEQUENCE [LARGE SCALE GENOMIC DNA]</scope>
    <source>
        <strain evidence="2 3">NEAU-G17</strain>
    </source>
</reference>
<feature type="chain" id="PRO_5016877431" evidence="1">
    <location>
        <begin position="30"/>
        <end position="468"/>
    </location>
</feature>
<dbReference type="AlphaFoldDB" id="A0A372JRV5"/>
<sequence length="468" mass="49974">MDLRQRPLALGLAAGLATVPLVTAPSASAASGLVVERSGPARSVPFTAARDGEAVIGFTVAAPGVSWARRGAEAALLSVAVDGRHVTDLLVPSADPTARTLGLGGVRHGRHTVTFRWAKGSAPAARRVVLSRPKVRQPKDDQLVLRHAPVVVGRTLDTAGKPGGDPYQNAYTDAPLVAWHETRPAATPGHRILEYSVIWSNEDGGTDTPALMARWGRTTDIEWVYRVEVDAAGNRVPDTAVYQAPEHQTLRFTGRHEGDHPVMQTCTMNNNMCDTVTPDAALRFLLDTTATRPDDRAREYVMDRNPWTYRITAQEMDREGKIENPSSPDNPAVGDLRTYLYLEFSKTTGAPTGTGSAPGVSLGVRLKSDPSRLYRSDHSVPSWSISRDGSPATTVELPAGTTLADVASVEAVRQPTGTGDDGAPATVTAIRRGFFLDRDYLPQSGAGLTWAGSVTVSPSAPSAVLWHS</sequence>
<evidence type="ECO:0000313" key="3">
    <source>
        <dbReference type="Proteomes" id="UP000261811"/>
    </source>
</evidence>
<dbReference type="EMBL" id="QURH01000115">
    <property type="protein sequence ID" value="RFU42494.1"/>
    <property type="molecule type" value="Genomic_DNA"/>
</dbReference>
<proteinExistence type="predicted"/>
<name>A0A372JRV5_9ACTN</name>
<dbReference type="OrthoDB" id="9807465at2"/>
<gene>
    <name evidence="2" type="ORF">DZF91_06275</name>
</gene>
<accession>A0A372JRV5</accession>
<dbReference type="Proteomes" id="UP000261811">
    <property type="component" value="Unassembled WGS sequence"/>
</dbReference>
<feature type="signal peptide" evidence="1">
    <location>
        <begin position="1"/>
        <end position="29"/>
    </location>
</feature>
<evidence type="ECO:0000256" key="1">
    <source>
        <dbReference type="SAM" id="SignalP"/>
    </source>
</evidence>
<comment type="caution">
    <text evidence="2">The sequence shown here is derived from an EMBL/GenBank/DDBJ whole genome shotgun (WGS) entry which is preliminary data.</text>
</comment>
<organism evidence="2 3">
    <name type="scientific">Actinomadura logoneensis</name>
    <dbReference type="NCBI Taxonomy" id="2293572"/>
    <lineage>
        <taxon>Bacteria</taxon>
        <taxon>Bacillati</taxon>
        <taxon>Actinomycetota</taxon>
        <taxon>Actinomycetes</taxon>
        <taxon>Streptosporangiales</taxon>
        <taxon>Thermomonosporaceae</taxon>
        <taxon>Actinomadura</taxon>
    </lineage>
</organism>
<keyword evidence="3" id="KW-1185">Reference proteome</keyword>
<keyword evidence="1" id="KW-0732">Signal</keyword>
<protein>
    <submittedName>
        <fullName evidence="2">Uncharacterized protein</fullName>
    </submittedName>
</protein>
<evidence type="ECO:0000313" key="2">
    <source>
        <dbReference type="EMBL" id="RFU42494.1"/>
    </source>
</evidence>